<dbReference type="Proteomes" id="UP000027920">
    <property type="component" value="Unassembled WGS sequence"/>
</dbReference>
<dbReference type="PANTHER" id="PTHR46910">
    <property type="entry name" value="TRANSCRIPTION FACTOR PDR1"/>
    <property type="match status" value="1"/>
</dbReference>
<dbReference type="EMBL" id="AMGV01000005">
    <property type="protein sequence ID" value="KEF57071.1"/>
    <property type="molecule type" value="Genomic_DNA"/>
</dbReference>
<keyword evidence="1" id="KW-0539">Nucleus</keyword>
<dbReference type="STRING" id="1182545.A0A072PB13"/>
<name>A0A072PB13_9EURO</name>
<evidence type="ECO:0000313" key="3">
    <source>
        <dbReference type="EMBL" id="KEF57071.1"/>
    </source>
</evidence>
<dbReference type="GeneID" id="25282175"/>
<dbReference type="CDD" id="cd12148">
    <property type="entry name" value="fungal_TF_MHR"/>
    <property type="match status" value="1"/>
</dbReference>
<reference evidence="3 4" key="1">
    <citation type="submission" date="2013-03" db="EMBL/GenBank/DDBJ databases">
        <title>The Genome Sequence of Exophiala aquamarina CBS 119918.</title>
        <authorList>
            <consortium name="The Broad Institute Genomics Platform"/>
            <person name="Cuomo C."/>
            <person name="de Hoog S."/>
            <person name="Gorbushina A."/>
            <person name="Walker B."/>
            <person name="Young S.K."/>
            <person name="Zeng Q."/>
            <person name="Gargeya S."/>
            <person name="Fitzgerald M."/>
            <person name="Haas B."/>
            <person name="Abouelleil A."/>
            <person name="Allen A.W."/>
            <person name="Alvarado L."/>
            <person name="Arachchi H.M."/>
            <person name="Berlin A.M."/>
            <person name="Chapman S.B."/>
            <person name="Gainer-Dewar J."/>
            <person name="Goldberg J."/>
            <person name="Griggs A."/>
            <person name="Gujja S."/>
            <person name="Hansen M."/>
            <person name="Howarth C."/>
            <person name="Imamovic A."/>
            <person name="Ireland A."/>
            <person name="Larimer J."/>
            <person name="McCowan C."/>
            <person name="Murphy C."/>
            <person name="Pearson M."/>
            <person name="Poon T.W."/>
            <person name="Priest M."/>
            <person name="Roberts A."/>
            <person name="Saif S."/>
            <person name="Shea T."/>
            <person name="Sisk P."/>
            <person name="Sykes S."/>
            <person name="Wortman J."/>
            <person name="Nusbaum C."/>
            <person name="Birren B."/>
        </authorList>
    </citation>
    <scope>NUCLEOTIDE SEQUENCE [LARGE SCALE GENOMIC DNA]</scope>
    <source>
        <strain evidence="3 4">CBS 119918</strain>
    </source>
</reference>
<keyword evidence="4" id="KW-1185">Reference proteome</keyword>
<comment type="caution">
    <text evidence="3">The sequence shown here is derived from an EMBL/GenBank/DDBJ whole genome shotgun (WGS) entry which is preliminary data.</text>
</comment>
<dbReference type="AlphaFoldDB" id="A0A072PB13"/>
<dbReference type="InterPro" id="IPR050987">
    <property type="entry name" value="AtrR-like"/>
</dbReference>
<protein>
    <recommendedName>
        <fullName evidence="2">Xylanolytic transcriptional activator regulatory domain-containing protein</fullName>
    </recommendedName>
</protein>
<dbReference type="Pfam" id="PF04082">
    <property type="entry name" value="Fungal_trans"/>
    <property type="match status" value="1"/>
</dbReference>
<evidence type="ECO:0000313" key="4">
    <source>
        <dbReference type="Proteomes" id="UP000027920"/>
    </source>
</evidence>
<organism evidence="3 4">
    <name type="scientific">Exophiala aquamarina CBS 119918</name>
    <dbReference type="NCBI Taxonomy" id="1182545"/>
    <lineage>
        <taxon>Eukaryota</taxon>
        <taxon>Fungi</taxon>
        <taxon>Dikarya</taxon>
        <taxon>Ascomycota</taxon>
        <taxon>Pezizomycotina</taxon>
        <taxon>Eurotiomycetes</taxon>
        <taxon>Chaetothyriomycetidae</taxon>
        <taxon>Chaetothyriales</taxon>
        <taxon>Herpotrichiellaceae</taxon>
        <taxon>Exophiala</taxon>
    </lineage>
</organism>
<dbReference type="VEuPathDB" id="FungiDB:A1O9_07261"/>
<dbReference type="RefSeq" id="XP_013259661.1">
    <property type="nucleotide sequence ID" value="XM_013404207.1"/>
</dbReference>
<dbReference type="GO" id="GO:0003677">
    <property type="term" value="F:DNA binding"/>
    <property type="evidence" value="ECO:0007669"/>
    <property type="project" value="InterPro"/>
</dbReference>
<dbReference type="GO" id="GO:0003700">
    <property type="term" value="F:DNA-binding transcription factor activity"/>
    <property type="evidence" value="ECO:0007669"/>
    <property type="project" value="InterPro"/>
</dbReference>
<evidence type="ECO:0000256" key="1">
    <source>
        <dbReference type="ARBA" id="ARBA00023242"/>
    </source>
</evidence>
<proteinExistence type="predicted"/>
<dbReference type="GO" id="GO:0008270">
    <property type="term" value="F:zinc ion binding"/>
    <property type="evidence" value="ECO:0007669"/>
    <property type="project" value="InterPro"/>
</dbReference>
<dbReference type="SMART" id="SM00906">
    <property type="entry name" value="Fungal_trans"/>
    <property type="match status" value="1"/>
</dbReference>
<accession>A0A072PB13</accession>
<dbReference type="InterPro" id="IPR007219">
    <property type="entry name" value="XnlR_reg_dom"/>
</dbReference>
<dbReference type="PANTHER" id="PTHR46910:SF25">
    <property type="entry name" value="ABC-TRANSPORTER-REGULATING TRANSCRIPTION FACTOR"/>
    <property type="match status" value="1"/>
</dbReference>
<dbReference type="OrthoDB" id="39175at2759"/>
<sequence>MGTDDDPSWFALRRVVFAYGCRLKMSKTHTFTEAYAASWPLFESALSAYSDLMFTRISLVSVQAVILMAHFAEGLGSITLQYNLGSSALHLACSKGLHRQPAPSWGLLSGDVLHRSRIFWAIYCFETSIVARTGRPAGIDDDEITCLVPDASLGPGASHSLYPMFMTKLHRFFSMVSKRLSKVRAHGQTQEQLAKTVGELDEELQGLKKSLSLHLDLDKPVDTSDLDSTLTLNQTLALHFTYYHLVLHLHFPMACPWSWTGTQNPSTSFLEQATKSSIAVATASRATIMSTRLLSVDVNSPMA</sequence>
<dbReference type="GO" id="GO:0006351">
    <property type="term" value="P:DNA-templated transcription"/>
    <property type="evidence" value="ECO:0007669"/>
    <property type="project" value="InterPro"/>
</dbReference>
<dbReference type="HOGENOM" id="CLU_016058_2_1_1"/>
<feature type="domain" description="Xylanolytic transcriptional activator regulatory" evidence="2">
    <location>
        <begin position="81"/>
        <end position="155"/>
    </location>
</feature>
<evidence type="ECO:0000259" key="2">
    <source>
        <dbReference type="SMART" id="SM00906"/>
    </source>
</evidence>
<gene>
    <name evidence="3" type="ORF">A1O9_07261</name>
</gene>